<evidence type="ECO:0000313" key="3">
    <source>
        <dbReference type="Proteomes" id="UP001140293"/>
    </source>
</evidence>
<dbReference type="RefSeq" id="WP_372503795.1">
    <property type="nucleotide sequence ID" value="NZ_JACKSJ010000221.1"/>
</dbReference>
<keyword evidence="3" id="KW-1185">Reference proteome</keyword>
<dbReference type="SUPFAM" id="SSF81606">
    <property type="entry name" value="PP2C-like"/>
    <property type="match status" value="1"/>
</dbReference>
<name>A0A9X2YSZ6_9MYCO</name>
<gene>
    <name evidence="2" type="ORF">H7I41_23835</name>
</gene>
<dbReference type="EMBL" id="JACKSJ010000221">
    <property type="protein sequence ID" value="MCV7172960.1"/>
    <property type="molecule type" value="Genomic_DNA"/>
</dbReference>
<sequence>TGLADAARAAARTAAGGIDPASAPACTYTAAAVVPAAPDTVHITVANVGDSRVYWLPDPPGRALQLTVDDSVAQELIGAGLSAQSTAVRAGAHTLTRWLGADAETDAEPWTDTSVRTIAVTGAGLLVICTDGLWNYLPEPGDIARVCVGGDAHTVARRLVDHALQAGGQDNVTVAVIPIGGRHESR</sequence>
<evidence type="ECO:0000313" key="2">
    <source>
        <dbReference type="EMBL" id="MCV7172960.1"/>
    </source>
</evidence>
<dbReference type="CDD" id="cd00143">
    <property type="entry name" value="PP2Cc"/>
    <property type="match status" value="1"/>
</dbReference>
<evidence type="ECO:0000259" key="1">
    <source>
        <dbReference type="PROSITE" id="PS51746"/>
    </source>
</evidence>
<feature type="domain" description="PPM-type phosphatase" evidence="1">
    <location>
        <begin position="1"/>
        <end position="179"/>
    </location>
</feature>
<comment type="caution">
    <text evidence="2">The sequence shown here is derived from an EMBL/GenBank/DDBJ whole genome shotgun (WGS) entry which is preliminary data.</text>
</comment>
<accession>A0A9X2YSZ6</accession>
<dbReference type="PROSITE" id="PS51746">
    <property type="entry name" value="PPM_2"/>
    <property type="match status" value="1"/>
</dbReference>
<dbReference type="Proteomes" id="UP001140293">
    <property type="component" value="Unassembled WGS sequence"/>
</dbReference>
<dbReference type="AlphaFoldDB" id="A0A9X2YSZ6"/>
<dbReference type="Gene3D" id="3.60.40.10">
    <property type="entry name" value="PPM-type phosphatase domain"/>
    <property type="match status" value="1"/>
</dbReference>
<feature type="non-terminal residue" evidence="2">
    <location>
        <position position="1"/>
    </location>
</feature>
<proteinExistence type="predicted"/>
<organism evidence="2 3">
    <name type="scientific">[Mycobacterium] manitobense</name>
    <dbReference type="NCBI Taxonomy" id="190147"/>
    <lineage>
        <taxon>Bacteria</taxon>
        <taxon>Bacillati</taxon>
        <taxon>Actinomycetota</taxon>
        <taxon>Actinomycetes</taxon>
        <taxon>Mycobacteriales</taxon>
        <taxon>Mycobacteriaceae</taxon>
        <taxon>Mycolicibacterium</taxon>
    </lineage>
</organism>
<reference evidence="2" key="2">
    <citation type="journal article" date="2022" name="BMC Genomics">
        <title>Comparative genome analysis of mycobacteria focusing on tRNA and non-coding RNA.</title>
        <authorList>
            <person name="Behra P.R.K."/>
            <person name="Pettersson B.M.F."/>
            <person name="Ramesh M."/>
            <person name="Das S."/>
            <person name="Dasgupta S."/>
            <person name="Kirsebom L.A."/>
        </authorList>
    </citation>
    <scope>NUCLEOTIDE SEQUENCE</scope>
    <source>
        <strain evidence="2">DSM 44615</strain>
    </source>
</reference>
<reference evidence="2" key="1">
    <citation type="submission" date="2020-07" db="EMBL/GenBank/DDBJ databases">
        <authorList>
            <person name="Pettersson B.M.F."/>
            <person name="Behra P.R.K."/>
            <person name="Ramesh M."/>
            <person name="Das S."/>
            <person name="Dasgupta S."/>
            <person name="Kirsebom L.A."/>
        </authorList>
    </citation>
    <scope>NUCLEOTIDE SEQUENCE</scope>
    <source>
        <strain evidence="2">DSM 44615</strain>
    </source>
</reference>
<dbReference type="InterPro" id="IPR036457">
    <property type="entry name" value="PPM-type-like_dom_sf"/>
</dbReference>
<dbReference type="InterPro" id="IPR001932">
    <property type="entry name" value="PPM-type_phosphatase-like_dom"/>
</dbReference>
<protein>
    <submittedName>
        <fullName evidence="2">Protein serine/threonine phosphatase 2C family protein</fullName>
    </submittedName>
</protein>